<proteinExistence type="predicted"/>
<evidence type="ECO:0000313" key="3">
    <source>
        <dbReference type="EMBL" id="OHS94013.1"/>
    </source>
</evidence>
<dbReference type="PANTHER" id="PTHR14465">
    <property type="entry name" value="IQ DOMAIN-CONTAINING PROTEIN H"/>
    <property type="match status" value="1"/>
</dbReference>
<gene>
    <name evidence="3" type="ORF">TRFO_39840</name>
</gene>
<dbReference type="Pfam" id="PF24923">
    <property type="entry name" value="ATP-grasp_IQCH"/>
    <property type="match status" value="2"/>
</dbReference>
<accession>A0A1J4J9B6</accession>
<dbReference type="VEuPathDB" id="TrichDB:TRFO_39840"/>
<comment type="caution">
    <text evidence="3">The sequence shown here is derived from an EMBL/GenBank/DDBJ whole genome shotgun (WGS) entry which is preliminary data.</text>
</comment>
<evidence type="ECO:0000259" key="2">
    <source>
        <dbReference type="Pfam" id="PF24923"/>
    </source>
</evidence>
<protein>
    <submittedName>
        <fullName evidence="3">IQ calmodulin-binding motif family protein</fullName>
    </submittedName>
</protein>
<dbReference type="RefSeq" id="XP_068347150.1">
    <property type="nucleotide sequence ID" value="XM_068512868.1"/>
</dbReference>
<name>A0A1J4J9B6_9EUKA</name>
<reference evidence="3" key="1">
    <citation type="submission" date="2016-10" db="EMBL/GenBank/DDBJ databases">
        <authorList>
            <person name="Benchimol M."/>
            <person name="Almeida L.G."/>
            <person name="Vasconcelos A.T."/>
            <person name="Perreira-Neves A."/>
            <person name="Rosa I.A."/>
            <person name="Tasca T."/>
            <person name="Bogo M.R."/>
            <person name="de Souza W."/>
        </authorList>
    </citation>
    <scope>NUCLEOTIDE SEQUENCE [LARGE SCALE GENOMIC DNA]</scope>
    <source>
        <strain evidence="3">K</strain>
    </source>
</reference>
<feature type="region of interest" description="Disordered" evidence="1">
    <location>
        <begin position="199"/>
        <end position="243"/>
    </location>
</feature>
<dbReference type="EMBL" id="MLAK01001358">
    <property type="protein sequence ID" value="OHS94013.1"/>
    <property type="molecule type" value="Genomic_DNA"/>
</dbReference>
<dbReference type="InterPro" id="IPR056855">
    <property type="entry name" value="ATP-grasp_IQCH"/>
</dbReference>
<evidence type="ECO:0000313" key="4">
    <source>
        <dbReference type="Proteomes" id="UP000179807"/>
    </source>
</evidence>
<feature type="compositionally biased region" description="Basic and acidic residues" evidence="1">
    <location>
        <begin position="225"/>
        <end position="238"/>
    </location>
</feature>
<dbReference type="Proteomes" id="UP000179807">
    <property type="component" value="Unassembled WGS sequence"/>
</dbReference>
<feature type="domain" description="IQCH-like ATP-grasp" evidence="2">
    <location>
        <begin position="631"/>
        <end position="733"/>
    </location>
</feature>
<dbReference type="GeneID" id="94847572"/>
<evidence type="ECO:0000256" key="1">
    <source>
        <dbReference type="SAM" id="MobiDB-lite"/>
    </source>
</evidence>
<feature type="compositionally biased region" description="Acidic residues" evidence="1">
    <location>
        <begin position="214"/>
        <end position="224"/>
    </location>
</feature>
<keyword evidence="4" id="KW-1185">Reference proteome</keyword>
<organism evidence="3 4">
    <name type="scientific">Tritrichomonas foetus</name>
    <dbReference type="NCBI Taxonomy" id="1144522"/>
    <lineage>
        <taxon>Eukaryota</taxon>
        <taxon>Metamonada</taxon>
        <taxon>Parabasalia</taxon>
        <taxon>Tritrichomonadida</taxon>
        <taxon>Tritrichomonadidae</taxon>
        <taxon>Tritrichomonas</taxon>
    </lineage>
</organism>
<feature type="domain" description="IQCH-like ATP-grasp" evidence="2">
    <location>
        <begin position="547"/>
        <end position="616"/>
    </location>
</feature>
<dbReference type="PANTHER" id="PTHR14465:SF0">
    <property type="entry name" value="IQ DOMAIN-CONTAINING PROTEIN H"/>
    <property type="match status" value="1"/>
</dbReference>
<dbReference type="AlphaFoldDB" id="A0A1J4J9B6"/>
<sequence length="896" mass="101663">MTSDSPQEDPLNVVLLDARKELQDLQASLRKPDVNYSAVLSQLSDATTKYQSEAESLLNERYTDSTLLPIQVPVKQRNMIQQIRTTSPHEYHPFKSNRAWELRKKTVRPIHYQPRVVPPLRALGPNESALELLEKGVIHDYDNITSILPGIDPQSGSANAPLFPNLHIDIPGAAKAYQIRKTANQRKIEEYNNSIERSIKRAPVRTTTPKNENENENENEEIEETEKLHSPREPDEPPRSAGPRIYEDLQDEFAYQTLLVVRGKIARDTPDFESFQRTNMRNWEKINGVLDAIEKFCAMFEIQFAEINGRKLGEASRLNIVTFDDVHSCLVNVDEFVDKKRNAAASLIQKNVRIFLNKLHVAHRKYLSQCAYKIQTAWRNYKRNISLEQRNDQRNQEIFGEANFLTEQFKETTMKELINNEVVAIHVLASMQDISRTFSLIYKNMTNIVIMADLPPPHIWEDIVDFFAQNGIPDVNERLHFVTLREMNSGDGISHRLQCDMKSITKIQRILKGRLAYIVPHSDWFSEQRLSHDLKLPIFGLVDTTDYQSRGAIKALFNEAEISTPISTQECRNVTDLLRQTQQLIQEHPEVDRYIIRYGFSQSEKSIAYFNATPDIRAKNCDIVAEVKHELKCFGSPSSFFKMVEQVGAIVEAMPPIVYSYPSVAFLLSGDKKIHVIGTFDRMHYGPYKFAGNLIPQISVDSTELIGKAKQVASVLIKKGVIGHVIVDFLAFDIGHGVQLTGFDIRTNSYPAVLYTCYLTLCCDFNEETGKMVLLRNVGDPGDKAARYAVVQTSVTHPGMSVTGMSDIRKTCFSEGLFFDLLNRTGFKIMFFDTPAKGKGFTLMGATSANTALGMMLKSYSFLVKYFGTRAGHDGGSSLANGLIAIREYKKRIYPD</sequence>
<dbReference type="OrthoDB" id="2117703at2759"/>
<dbReference type="InterPro" id="IPR038752">
    <property type="entry name" value="IQCH"/>
</dbReference>